<dbReference type="GO" id="GO:0000712">
    <property type="term" value="P:resolution of meiotic recombination intermediates"/>
    <property type="evidence" value="ECO:0007669"/>
    <property type="project" value="TreeGrafter"/>
</dbReference>
<dbReference type="PANTHER" id="PTHR22980:SF0">
    <property type="entry name" value="CENTROMERE PROTEIN S"/>
    <property type="match status" value="1"/>
</dbReference>
<accession>A0A8K0D6R6</accession>
<dbReference type="SUPFAM" id="SSF47113">
    <property type="entry name" value="Histone-fold"/>
    <property type="match status" value="1"/>
</dbReference>
<dbReference type="CDD" id="cd22919">
    <property type="entry name" value="HFD_CENP-S"/>
    <property type="match status" value="1"/>
</dbReference>
<evidence type="ECO:0000256" key="6">
    <source>
        <dbReference type="SAM" id="Coils"/>
    </source>
</evidence>
<evidence type="ECO:0000313" key="7">
    <source>
        <dbReference type="EMBL" id="KAF2900458.1"/>
    </source>
</evidence>
<dbReference type="GO" id="GO:0031297">
    <property type="term" value="P:replication fork processing"/>
    <property type="evidence" value="ECO:0007669"/>
    <property type="project" value="TreeGrafter"/>
</dbReference>
<evidence type="ECO:0000256" key="4">
    <source>
        <dbReference type="ARBA" id="ARBA00023125"/>
    </source>
</evidence>
<dbReference type="OrthoDB" id="1872155at2759"/>
<sequence length="114" mass="13036">MSTLEQKLKGAIYSDTRKICREVGIYLNMEYESNALDVIAELAWRKIQSFSTDLESFQKHAKRSTITADDVKLLVRKNDSLKELVEEKAKEISRLKAEVKIGKRKRKGSTSSVD</sequence>
<dbReference type="Gene3D" id="1.10.20.10">
    <property type="entry name" value="Histone, subunit A"/>
    <property type="match status" value="1"/>
</dbReference>
<keyword evidence="8" id="KW-1185">Reference proteome</keyword>
<evidence type="ECO:0000256" key="3">
    <source>
        <dbReference type="ARBA" id="ARBA00022763"/>
    </source>
</evidence>
<keyword evidence="3" id="KW-0227">DNA damage</keyword>
<dbReference type="Pfam" id="PF15630">
    <property type="entry name" value="CENP-S"/>
    <property type="match status" value="1"/>
</dbReference>
<dbReference type="Proteomes" id="UP000801492">
    <property type="component" value="Unassembled WGS sequence"/>
</dbReference>
<dbReference type="EMBL" id="VTPC01002183">
    <property type="protein sequence ID" value="KAF2900458.1"/>
    <property type="molecule type" value="Genomic_DNA"/>
</dbReference>
<comment type="caution">
    <text evidence="7">The sequence shown here is derived from an EMBL/GenBank/DDBJ whole genome shotgun (WGS) entry which is preliminary data.</text>
</comment>
<dbReference type="GO" id="GO:0003677">
    <property type="term" value="F:DNA binding"/>
    <property type="evidence" value="ECO:0007669"/>
    <property type="project" value="UniProtKB-KW"/>
</dbReference>
<organism evidence="7 8">
    <name type="scientific">Ignelater luminosus</name>
    <name type="common">Cucubano</name>
    <name type="synonym">Pyrophorus luminosus</name>
    <dbReference type="NCBI Taxonomy" id="2038154"/>
    <lineage>
        <taxon>Eukaryota</taxon>
        <taxon>Metazoa</taxon>
        <taxon>Ecdysozoa</taxon>
        <taxon>Arthropoda</taxon>
        <taxon>Hexapoda</taxon>
        <taxon>Insecta</taxon>
        <taxon>Pterygota</taxon>
        <taxon>Neoptera</taxon>
        <taxon>Endopterygota</taxon>
        <taxon>Coleoptera</taxon>
        <taxon>Polyphaga</taxon>
        <taxon>Elateriformia</taxon>
        <taxon>Elateroidea</taxon>
        <taxon>Elateridae</taxon>
        <taxon>Agrypninae</taxon>
        <taxon>Pyrophorini</taxon>
        <taxon>Ignelater</taxon>
    </lineage>
</organism>
<name>A0A8K0D6R6_IGNLU</name>
<comment type="similarity">
    <text evidence="1">Belongs to the TAF9 family. CENP-S/MHF1 subfamily.</text>
</comment>
<dbReference type="GO" id="GO:0006281">
    <property type="term" value="P:DNA repair"/>
    <property type="evidence" value="ECO:0007669"/>
    <property type="project" value="UniProtKB-KW"/>
</dbReference>
<keyword evidence="5" id="KW-0234">DNA repair</keyword>
<dbReference type="PANTHER" id="PTHR22980">
    <property type="entry name" value="CORTISTATIN"/>
    <property type="match status" value="1"/>
</dbReference>
<evidence type="ECO:0000313" key="8">
    <source>
        <dbReference type="Proteomes" id="UP000801492"/>
    </source>
</evidence>
<keyword evidence="4" id="KW-0238">DNA-binding</keyword>
<proteinExistence type="inferred from homology"/>
<feature type="coiled-coil region" evidence="6">
    <location>
        <begin position="71"/>
        <end position="105"/>
    </location>
</feature>
<evidence type="ECO:0000256" key="1">
    <source>
        <dbReference type="ARBA" id="ARBA00006612"/>
    </source>
</evidence>
<reference evidence="7" key="1">
    <citation type="submission" date="2019-08" db="EMBL/GenBank/DDBJ databases">
        <title>The genome of the North American firefly Photinus pyralis.</title>
        <authorList>
            <consortium name="Photinus pyralis genome working group"/>
            <person name="Fallon T.R."/>
            <person name="Sander Lower S.E."/>
            <person name="Weng J.-K."/>
        </authorList>
    </citation>
    <scope>NUCLEOTIDE SEQUENCE</scope>
    <source>
        <strain evidence="7">TRF0915ILg1</strain>
        <tissue evidence="7">Whole body</tissue>
    </source>
</reference>
<gene>
    <name evidence="7" type="ORF">ILUMI_05728</name>
</gene>
<keyword evidence="6" id="KW-0175">Coiled coil</keyword>
<protein>
    <recommendedName>
        <fullName evidence="2">Centromere protein S</fullName>
    </recommendedName>
</protein>
<dbReference type="InterPro" id="IPR029003">
    <property type="entry name" value="CENP-S/Mhf1"/>
</dbReference>
<dbReference type="InterPro" id="IPR009072">
    <property type="entry name" value="Histone-fold"/>
</dbReference>
<dbReference type="GO" id="GO:0071821">
    <property type="term" value="C:FANCM-MHF complex"/>
    <property type="evidence" value="ECO:0007669"/>
    <property type="project" value="InterPro"/>
</dbReference>
<dbReference type="GO" id="GO:0046982">
    <property type="term" value="F:protein heterodimerization activity"/>
    <property type="evidence" value="ECO:0007669"/>
    <property type="project" value="InterPro"/>
</dbReference>
<evidence type="ECO:0000256" key="5">
    <source>
        <dbReference type="ARBA" id="ARBA00023204"/>
    </source>
</evidence>
<dbReference type="AlphaFoldDB" id="A0A8K0D6R6"/>
<dbReference type="GO" id="GO:0003682">
    <property type="term" value="F:chromatin binding"/>
    <property type="evidence" value="ECO:0007669"/>
    <property type="project" value="TreeGrafter"/>
</dbReference>
<evidence type="ECO:0000256" key="2">
    <source>
        <dbReference type="ARBA" id="ARBA00016400"/>
    </source>
</evidence>